<dbReference type="EMBL" id="LMWV01000028">
    <property type="protein sequence ID" value="KUN61189.1"/>
    <property type="molecule type" value="Genomic_DNA"/>
</dbReference>
<accession>A0A101RSZ7</accession>
<dbReference type="Proteomes" id="UP000054375">
    <property type="component" value="Unassembled WGS sequence"/>
</dbReference>
<organism evidence="1 2">
    <name type="scientific">Streptomyces griseorubiginosus</name>
    <dbReference type="NCBI Taxonomy" id="67304"/>
    <lineage>
        <taxon>Bacteria</taxon>
        <taxon>Bacillati</taxon>
        <taxon>Actinomycetota</taxon>
        <taxon>Actinomycetes</taxon>
        <taxon>Kitasatosporales</taxon>
        <taxon>Streptomycetaceae</taxon>
        <taxon>Streptomyces</taxon>
    </lineage>
</organism>
<dbReference type="InterPro" id="IPR045732">
    <property type="entry name" value="DUF6086"/>
</dbReference>
<comment type="caution">
    <text evidence="1">The sequence shown here is derived from an EMBL/GenBank/DDBJ whole genome shotgun (WGS) entry which is preliminary data.</text>
</comment>
<dbReference type="Pfam" id="PF19564">
    <property type="entry name" value="DUF6086"/>
    <property type="match status" value="1"/>
</dbReference>
<evidence type="ECO:0000313" key="1">
    <source>
        <dbReference type="EMBL" id="KUN61189.1"/>
    </source>
</evidence>
<gene>
    <name evidence="1" type="ORF">AQJ54_33945</name>
</gene>
<proteinExistence type="predicted"/>
<sequence>MSHYFDIGDETLWNPSNGTSRMFQRQVAVFEAELGLPSGIGPMENDECQISPEVLETFVNALLVKHRRTSHAILLALSEGFTATVLVLAERSGIKVDWARHEATPEARLEDVQVSVVTGMSAPAHGGVWAAGLREKARALAQHMPR</sequence>
<evidence type="ECO:0000313" key="2">
    <source>
        <dbReference type="Proteomes" id="UP000054375"/>
    </source>
</evidence>
<name>A0A101RSZ7_9ACTN</name>
<dbReference type="AlphaFoldDB" id="A0A101RSZ7"/>
<dbReference type="RefSeq" id="WP_062244390.1">
    <property type="nucleotide sequence ID" value="NZ_JBIBHB010000019.1"/>
</dbReference>
<reference evidence="1 2" key="1">
    <citation type="submission" date="2015-10" db="EMBL/GenBank/DDBJ databases">
        <title>Draft genome sequence of Streptomyces griseorubiginosus DSM 40469, type strain for the species Streptomyces griseorubiginosus.</title>
        <authorList>
            <person name="Ruckert C."/>
            <person name="Winkler A."/>
            <person name="Kalinowski J."/>
            <person name="Kampfer P."/>
            <person name="Glaeser S."/>
        </authorList>
    </citation>
    <scope>NUCLEOTIDE SEQUENCE [LARGE SCALE GENOMIC DNA]</scope>
    <source>
        <strain evidence="1 2">DSM 40469</strain>
    </source>
</reference>
<keyword evidence="2" id="KW-1185">Reference proteome</keyword>
<protein>
    <submittedName>
        <fullName evidence="1">Uncharacterized protein</fullName>
    </submittedName>
</protein>